<dbReference type="Proteomes" id="UP000219353">
    <property type="component" value="Unassembled WGS sequence"/>
</dbReference>
<comment type="similarity">
    <text evidence="1">Belongs to the RelE toxin family.</text>
</comment>
<proteinExistence type="inferred from homology"/>
<sequence length="87" mass="9978">MEKYKITFKKSVAKDLSAIPKADIYKILAKINTLADNPRRVGAIKLSGQALYRIRQGLYRIIYEIKDNELVVQVIKIGHRSDVYKGK</sequence>
<dbReference type="SUPFAM" id="SSF143011">
    <property type="entry name" value="RelE-like"/>
    <property type="match status" value="1"/>
</dbReference>
<dbReference type="PANTHER" id="PTHR35601">
    <property type="entry name" value="TOXIN RELE"/>
    <property type="match status" value="1"/>
</dbReference>
<keyword evidence="2" id="KW-1277">Toxin-antitoxin system</keyword>
<dbReference type="PANTHER" id="PTHR35601:SF1">
    <property type="entry name" value="TOXIN RELE"/>
    <property type="match status" value="1"/>
</dbReference>
<keyword evidence="4" id="KW-1185">Reference proteome</keyword>
<dbReference type="Gene3D" id="3.30.2310.20">
    <property type="entry name" value="RelE-like"/>
    <property type="match status" value="1"/>
</dbReference>
<evidence type="ECO:0000313" key="4">
    <source>
        <dbReference type="Proteomes" id="UP000219353"/>
    </source>
</evidence>
<organism evidence="3 4">
    <name type="scientific">Arsukibacterium tuosuense</name>
    <dbReference type="NCBI Taxonomy" id="1323745"/>
    <lineage>
        <taxon>Bacteria</taxon>
        <taxon>Pseudomonadati</taxon>
        <taxon>Pseudomonadota</taxon>
        <taxon>Gammaproteobacteria</taxon>
        <taxon>Chromatiales</taxon>
        <taxon>Chromatiaceae</taxon>
        <taxon>Arsukibacterium</taxon>
    </lineage>
</organism>
<dbReference type="RefSeq" id="WP_097109897.1">
    <property type="nucleotide sequence ID" value="NZ_OBEB01000001.1"/>
</dbReference>
<evidence type="ECO:0000313" key="3">
    <source>
        <dbReference type="EMBL" id="SNY43821.1"/>
    </source>
</evidence>
<reference evidence="4" key="1">
    <citation type="submission" date="2017-09" db="EMBL/GenBank/DDBJ databases">
        <authorList>
            <person name="Varghese N."/>
            <person name="Submissions S."/>
        </authorList>
    </citation>
    <scope>NUCLEOTIDE SEQUENCE [LARGE SCALE GENOMIC DNA]</scope>
    <source>
        <strain evidence="4">CGMCC 1.12461</strain>
    </source>
</reference>
<dbReference type="InterPro" id="IPR007712">
    <property type="entry name" value="RelE/ParE_toxin"/>
</dbReference>
<evidence type="ECO:0000256" key="1">
    <source>
        <dbReference type="ARBA" id="ARBA00006226"/>
    </source>
</evidence>
<dbReference type="EMBL" id="OBEB01000001">
    <property type="protein sequence ID" value="SNY43821.1"/>
    <property type="molecule type" value="Genomic_DNA"/>
</dbReference>
<evidence type="ECO:0000256" key="2">
    <source>
        <dbReference type="ARBA" id="ARBA00022649"/>
    </source>
</evidence>
<accession>A0A285IA26</accession>
<dbReference type="InterPro" id="IPR035093">
    <property type="entry name" value="RelE/ParE_toxin_dom_sf"/>
</dbReference>
<name>A0A285IA26_9GAMM</name>
<protein>
    <submittedName>
        <fullName evidence="3">mRNA interferase RelE/StbE</fullName>
    </submittedName>
</protein>
<dbReference type="AlphaFoldDB" id="A0A285IA26"/>
<dbReference type="OrthoDB" id="5570653at2"/>
<dbReference type="Pfam" id="PF05016">
    <property type="entry name" value="ParE_toxin"/>
    <property type="match status" value="1"/>
</dbReference>
<gene>
    <name evidence="3" type="ORF">SAMN06297280_0654</name>
</gene>